<dbReference type="EMBL" id="VDEP01000339">
    <property type="protein sequence ID" value="KAA1100760.1"/>
    <property type="molecule type" value="Genomic_DNA"/>
</dbReference>
<reference evidence="2 3" key="1">
    <citation type="submission" date="2019-05" db="EMBL/GenBank/DDBJ databases">
        <title>Emergence of the Ug99 lineage of the wheat stem rust pathogen through somatic hybridization.</title>
        <authorList>
            <person name="Li F."/>
            <person name="Upadhyaya N.M."/>
            <person name="Sperschneider J."/>
            <person name="Matny O."/>
            <person name="Nguyen-Phuc H."/>
            <person name="Mago R."/>
            <person name="Raley C."/>
            <person name="Miller M.E."/>
            <person name="Silverstein K.A.T."/>
            <person name="Henningsen E."/>
            <person name="Hirsch C.D."/>
            <person name="Visser B."/>
            <person name="Pretorius Z.A."/>
            <person name="Steffenson B.J."/>
            <person name="Schwessinger B."/>
            <person name="Dodds P.N."/>
            <person name="Figueroa M."/>
        </authorList>
    </citation>
    <scope>NUCLEOTIDE SEQUENCE [LARGE SCALE GENOMIC DNA]</scope>
    <source>
        <strain evidence="2 3">Ug99</strain>
    </source>
</reference>
<feature type="compositionally biased region" description="Low complexity" evidence="1">
    <location>
        <begin position="150"/>
        <end position="174"/>
    </location>
</feature>
<feature type="compositionally biased region" description="Polar residues" evidence="1">
    <location>
        <begin position="175"/>
        <end position="189"/>
    </location>
</feature>
<feature type="compositionally biased region" description="Pro residues" evidence="1">
    <location>
        <begin position="218"/>
        <end position="229"/>
    </location>
</feature>
<evidence type="ECO:0000313" key="3">
    <source>
        <dbReference type="Proteomes" id="UP000325313"/>
    </source>
</evidence>
<accession>A0A5B0PJH7</accession>
<dbReference type="AlphaFoldDB" id="A0A5B0PJH7"/>
<comment type="caution">
    <text evidence="2">The sequence shown here is derived from an EMBL/GenBank/DDBJ whole genome shotgun (WGS) entry which is preliminary data.</text>
</comment>
<dbReference type="Proteomes" id="UP000325313">
    <property type="component" value="Unassembled WGS sequence"/>
</dbReference>
<feature type="region of interest" description="Disordered" evidence="1">
    <location>
        <begin position="131"/>
        <end position="229"/>
    </location>
</feature>
<sequence>MIDCTDDQALLLFARHLAHPRVRFPAFRTEHTHGGPLRTCSPCRADGWEPGLFDRPQAAVSLFLRPESLIPCTYLPSPSIPTSLILGVTSLPVSTRAIKDDPSSSTESSPLRAVTTPVTLMAITSSTSIDTKTAAPASASVDGPLGSNEQSGVGQPQPMGPSGPSSNGQSAGPSKQLQPQPPTTFSASPGFSPHPMDAFGPQFHGPAGPSHTSAFPFPQQPRHPSPPFPFGYPQAYATPAEDFCLPAFVHPYPTGFAPFYPAGGFPYPSPFGPSGADGLVVPPGLSV</sequence>
<proteinExistence type="predicted"/>
<name>A0A5B0PJH7_PUCGR</name>
<gene>
    <name evidence="2" type="ORF">PGTUg99_024743</name>
</gene>
<evidence type="ECO:0000256" key="1">
    <source>
        <dbReference type="SAM" id="MobiDB-lite"/>
    </source>
</evidence>
<organism evidence="2 3">
    <name type="scientific">Puccinia graminis f. sp. tritici</name>
    <dbReference type="NCBI Taxonomy" id="56615"/>
    <lineage>
        <taxon>Eukaryota</taxon>
        <taxon>Fungi</taxon>
        <taxon>Dikarya</taxon>
        <taxon>Basidiomycota</taxon>
        <taxon>Pucciniomycotina</taxon>
        <taxon>Pucciniomycetes</taxon>
        <taxon>Pucciniales</taxon>
        <taxon>Pucciniaceae</taxon>
        <taxon>Puccinia</taxon>
    </lineage>
</organism>
<protein>
    <submittedName>
        <fullName evidence="2">Uncharacterized protein</fullName>
    </submittedName>
</protein>
<evidence type="ECO:0000313" key="2">
    <source>
        <dbReference type="EMBL" id="KAA1100760.1"/>
    </source>
</evidence>